<dbReference type="AlphaFoldDB" id="A0A840L2E7"/>
<keyword evidence="4" id="KW-1185">Reference proteome</keyword>
<evidence type="ECO:0000256" key="2">
    <source>
        <dbReference type="SAM" id="SignalP"/>
    </source>
</evidence>
<accession>A0A840L2E7</accession>
<evidence type="ECO:0000313" key="4">
    <source>
        <dbReference type="Proteomes" id="UP000562027"/>
    </source>
</evidence>
<feature type="chain" id="PRO_5032282128" evidence="2">
    <location>
        <begin position="24"/>
        <end position="68"/>
    </location>
</feature>
<reference evidence="3 4" key="1">
    <citation type="submission" date="2020-08" db="EMBL/GenBank/DDBJ databases">
        <title>Functional genomics of gut bacteria from endangered species of beetles.</title>
        <authorList>
            <person name="Carlos-Shanley C."/>
        </authorList>
    </citation>
    <scope>NUCLEOTIDE SEQUENCE [LARGE SCALE GENOMIC DNA]</scope>
    <source>
        <strain evidence="3 4">S00239</strain>
    </source>
</reference>
<protein>
    <submittedName>
        <fullName evidence="3">Uncharacterized protein</fullName>
    </submittedName>
</protein>
<name>A0A840L2E7_9BURK</name>
<feature type="region of interest" description="Disordered" evidence="1">
    <location>
        <begin position="32"/>
        <end position="59"/>
    </location>
</feature>
<evidence type="ECO:0000313" key="3">
    <source>
        <dbReference type="EMBL" id="MBB4842644.1"/>
    </source>
</evidence>
<dbReference type="Proteomes" id="UP000562027">
    <property type="component" value="Unassembled WGS sequence"/>
</dbReference>
<evidence type="ECO:0000256" key="1">
    <source>
        <dbReference type="SAM" id="MobiDB-lite"/>
    </source>
</evidence>
<feature type="signal peptide" evidence="2">
    <location>
        <begin position="1"/>
        <end position="23"/>
    </location>
</feature>
<gene>
    <name evidence="3" type="ORF">HNP55_001159</name>
</gene>
<organism evidence="3 4">
    <name type="scientific">Roseateles oligotrophus</name>
    <dbReference type="NCBI Taxonomy" id="1769250"/>
    <lineage>
        <taxon>Bacteria</taxon>
        <taxon>Pseudomonadati</taxon>
        <taxon>Pseudomonadota</taxon>
        <taxon>Betaproteobacteria</taxon>
        <taxon>Burkholderiales</taxon>
        <taxon>Sphaerotilaceae</taxon>
        <taxon>Roseateles</taxon>
    </lineage>
</organism>
<keyword evidence="2" id="KW-0732">Signal</keyword>
<dbReference type="RefSeq" id="WP_184297135.1">
    <property type="nucleotide sequence ID" value="NZ_JACHLP010000002.1"/>
</dbReference>
<proteinExistence type="predicted"/>
<sequence length="68" mass="6871">MSTRIGLLLLLLLLVLSSGAARADILVDPSPSCDPSKQSCVPGSGGGGGGIPPPNKTGTPILELFDWI</sequence>
<dbReference type="EMBL" id="JACHLP010000002">
    <property type="protein sequence ID" value="MBB4842644.1"/>
    <property type="molecule type" value="Genomic_DNA"/>
</dbReference>
<comment type="caution">
    <text evidence="3">The sequence shown here is derived from an EMBL/GenBank/DDBJ whole genome shotgun (WGS) entry which is preliminary data.</text>
</comment>